<proteinExistence type="predicted"/>
<sequence>MNIKPAWDTKPDMFEGSISNVTPQTQQSPLEEVGNGASHSIIEALEEHTVPLFNNNPLHGAMAEMVGGCPVEIRRSVIEKATQYGEADDNALYGLAVFDLYNEHLQPTGAVFTNPTIKGFKDIVFGHGGLYFNRSKLNELPLIVTDDIHLAFKTAYPIYAPYQSDKIN</sequence>
<comment type="caution">
    <text evidence="1">The sequence shown here is derived from an EMBL/GenBank/DDBJ whole genome shotgun (WGS) entry which is preliminary data.</text>
</comment>
<reference evidence="1" key="1">
    <citation type="submission" date="2019-07" db="EMBL/GenBank/DDBJ databases">
        <title>Biological characteristics of mucoid Acinetobacter baumannii from a general hospital in China.</title>
        <authorList>
            <person name="Hua X."/>
            <person name="Yu Y."/>
        </authorList>
    </citation>
    <scope>NUCLEOTIDE SEQUENCE [LARGE SCALE GENOMIC DNA]</scope>
    <source>
        <strain evidence="1">N41</strain>
    </source>
</reference>
<feature type="non-terminal residue" evidence="1">
    <location>
        <position position="168"/>
    </location>
</feature>
<gene>
    <name evidence="1" type="ORF">FPK87_20650</name>
</gene>
<accession>A0ABD5DFK9</accession>
<evidence type="ECO:0000313" key="1">
    <source>
        <dbReference type="EMBL" id="MDR8262836.1"/>
    </source>
</evidence>
<dbReference type="AlphaFoldDB" id="A0ABD5DFK9"/>
<dbReference type="EMBL" id="VMBB01000129">
    <property type="protein sequence ID" value="MDR8262836.1"/>
    <property type="molecule type" value="Genomic_DNA"/>
</dbReference>
<organism evidence="1">
    <name type="scientific">Acinetobacter baumannii</name>
    <dbReference type="NCBI Taxonomy" id="470"/>
    <lineage>
        <taxon>Bacteria</taxon>
        <taxon>Pseudomonadati</taxon>
        <taxon>Pseudomonadota</taxon>
        <taxon>Gammaproteobacteria</taxon>
        <taxon>Moraxellales</taxon>
        <taxon>Moraxellaceae</taxon>
        <taxon>Acinetobacter</taxon>
        <taxon>Acinetobacter calcoaceticus/baumannii complex</taxon>
    </lineage>
</organism>
<protein>
    <submittedName>
        <fullName evidence="1">Uncharacterized protein</fullName>
    </submittedName>
</protein>
<name>A0ABD5DFK9_ACIBA</name>